<dbReference type="Pfam" id="PF07642">
    <property type="entry name" value="BBP2"/>
    <property type="match status" value="1"/>
</dbReference>
<accession>A0ABP8LUL2</accession>
<keyword evidence="2" id="KW-1185">Reference proteome</keyword>
<protein>
    <recommendedName>
        <fullName evidence="3">OmpL-like beta-barrel porin-2</fullName>
    </recommendedName>
</protein>
<name>A0ABP8LUL2_9BACT</name>
<dbReference type="RefSeq" id="WP_345027013.1">
    <property type="nucleotide sequence ID" value="NZ_BAABEY010000011.1"/>
</dbReference>
<organism evidence="1 2">
    <name type="scientific">Ravibacter arvi</name>
    <dbReference type="NCBI Taxonomy" id="2051041"/>
    <lineage>
        <taxon>Bacteria</taxon>
        <taxon>Pseudomonadati</taxon>
        <taxon>Bacteroidota</taxon>
        <taxon>Cytophagia</taxon>
        <taxon>Cytophagales</taxon>
        <taxon>Spirosomataceae</taxon>
        <taxon>Ravibacter</taxon>
    </lineage>
</organism>
<evidence type="ECO:0008006" key="3">
    <source>
        <dbReference type="Google" id="ProtNLM"/>
    </source>
</evidence>
<evidence type="ECO:0000313" key="1">
    <source>
        <dbReference type="EMBL" id="GAA4434852.1"/>
    </source>
</evidence>
<sequence length="366" mass="39900">MIKKEDSLAVSPETEEPGKKGAFSFSGYVDAYYSTNFNKPLSQRNVGTAGTARVFDQRADQFALGLAQTVVKYTNQKSEVVVDLVFGPNADLANYANLGTALAIKQAYFKYDITEKWSATIGQFGTHIGYEVIDAPVNFNYSLSNLFGMGPFYHTGLKSTYAFSEKASLMLGVVNAVDGFGDNNRKKGIIGQFFISPAKDWSIYLNAIRTNDENPSSSGVVPVAYYQMLDLATTYQVSDHLLFGLNAAIGSQQLTDSTGAKPWGGVAGYVNYAITEHIGIGARYEYFDNSSGARALLDFQKNGTSVNSLTITGNVTLAEGHVLVKPEFRLDAYAKRPNGAREFEDTKGAFTHNNQSTLGVAFIYKF</sequence>
<dbReference type="Gene3D" id="2.40.160.10">
    <property type="entry name" value="Porin"/>
    <property type="match status" value="1"/>
</dbReference>
<gene>
    <name evidence="1" type="ORF">GCM10023091_10370</name>
</gene>
<dbReference type="InterPro" id="IPR011486">
    <property type="entry name" value="BBP2"/>
</dbReference>
<dbReference type="EMBL" id="BAABEY010000011">
    <property type="protein sequence ID" value="GAA4434852.1"/>
    <property type="molecule type" value="Genomic_DNA"/>
</dbReference>
<comment type="caution">
    <text evidence="1">The sequence shown here is derived from an EMBL/GenBank/DDBJ whole genome shotgun (WGS) entry which is preliminary data.</text>
</comment>
<reference evidence="2" key="1">
    <citation type="journal article" date="2019" name="Int. J. Syst. Evol. Microbiol.">
        <title>The Global Catalogue of Microorganisms (GCM) 10K type strain sequencing project: providing services to taxonomists for standard genome sequencing and annotation.</title>
        <authorList>
            <consortium name="The Broad Institute Genomics Platform"/>
            <consortium name="The Broad Institute Genome Sequencing Center for Infectious Disease"/>
            <person name="Wu L."/>
            <person name="Ma J."/>
        </authorList>
    </citation>
    <scope>NUCLEOTIDE SEQUENCE [LARGE SCALE GENOMIC DNA]</scope>
    <source>
        <strain evidence="2">JCM 31920</strain>
    </source>
</reference>
<dbReference type="Proteomes" id="UP001501508">
    <property type="component" value="Unassembled WGS sequence"/>
</dbReference>
<evidence type="ECO:0000313" key="2">
    <source>
        <dbReference type="Proteomes" id="UP001501508"/>
    </source>
</evidence>
<dbReference type="InterPro" id="IPR023614">
    <property type="entry name" value="Porin_dom_sf"/>
</dbReference>
<proteinExistence type="predicted"/>